<reference evidence="8 9" key="1">
    <citation type="submission" date="2019-09" db="EMBL/GenBank/DDBJ databases">
        <title>Bird 10,000 Genomes (B10K) Project - Family phase.</title>
        <authorList>
            <person name="Zhang G."/>
        </authorList>
    </citation>
    <scope>NUCLEOTIDE SEQUENCE [LARGE SCALE GENOMIC DNA]</scope>
    <source>
        <strain evidence="8">B10K-CU-031-17</strain>
        <tissue evidence="8">Muscle</tissue>
    </source>
</reference>
<dbReference type="PROSITE" id="PS50188">
    <property type="entry name" value="B302_SPRY"/>
    <property type="match status" value="1"/>
</dbReference>
<evidence type="ECO:0000256" key="3">
    <source>
        <dbReference type="ARBA" id="ARBA00022833"/>
    </source>
</evidence>
<dbReference type="Pfam" id="PF13765">
    <property type="entry name" value="PRY"/>
    <property type="match status" value="1"/>
</dbReference>
<dbReference type="AlphaFoldDB" id="A0A7K8MRM9"/>
<protein>
    <submittedName>
        <fullName evidence="8">TRI27 protein</fullName>
    </submittedName>
</protein>
<dbReference type="EMBL" id="VWYY01003761">
    <property type="protein sequence ID" value="NXE43932.1"/>
    <property type="molecule type" value="Genomic_DNA"/>
</dbReference>
<dbReference type="InterPro" id="IPR006574">
    <property type="entry name" value="PRY"/>
</dbReference>
<keyword evidence="1" id="KW-0479">Metal-binding</keyword>
<dbReference type="CDD" id="cd16594">
    <property type="entry name" value="RING-HC_TRIM7-like_C-IV"/>
    <property type="match status" value="1"/>
</dbReference>
<accession>A0A7K8MRM9</accession>
<dbReference type="Gene3D" id="2.60.120.920">
    <property type="match status" value="1"/>
</dbReference>
<dbReference type="InterPro" id="IPR013083">
    <property type="entry name" value="Znf_RING/FYVE/PHD"/>
</dbReference>
<dbReference type="Gene3D" id="3.30.40.10">
    <property type="entry name" value="Zinc/RING finger domain, C3HC4 (zinc finger)"/>
    <property type="match status" value="1"/>
</dbReference>
<dbReference type="InterPro" id="IPR017907">
    <property type="entry name" value="Znf_RING_CS"/>
</dbReference>
<keyword evidence="3" id="KW-0862">Zinc</keyword>
<keyword evidence="2 4" id="KW-0863">Zinc-finger</keyword>
<dbReference type="PANTHER" id="PTHR24103">
    <property type="entry name" value="E3 UBIQUITIN-PROTEIN LIGASE TRIM"/>
    <property type="match status" value="1"/>
</dbReference>
<dbReference type="FunFam" id="2.60.120.920:FF:000004">
    <property type="entry name" value="Butyrophilin subfamily 1 member A1"/>
    <property type="match status" value="1"/>
</dbReference>
<dbReference type="GO" id="GO:0008270">
    <property type="term" value="F:zinc ion binding"/>
    <property type="evidence" value="ECO:0007669"/>
    <property type="project" value="UniProtKB-KW"/>
</dbReference>
<dbReference type="SMART" id="SM00589">
    <property type="entry name" value="PRY"/>
    <property type="match status" value="1"/>
</dbReference>
<dbReference type="SUPFAM" id="SSF57850">
    <property type="entry name" value="RING/U-box"/>
    <property type="match status" value="1"/>
</dbReference>
<dbReference type="SUPFAM" id="SSF49899">
    <property type="entry name" value="Concanavalin A-like lectins/glucanases"/>
    <property type="match status" value="1"/>
</dbReference>
<feature type="non-terminal residue" evidence="8">
    <location>
        <position position="498"/>
    </location>
</feature>
<dbReference type="InterPro" id="IPR001870">
    <property type="entry name" value="B30.2/SPRY"/>
</dbReference>
<dbReference type="Pfam" id="PF15227">
    <property type="entry name" value="zf-C3HC4_4"/>
    <property type="match status" value="1"/>
</dbReference>
<evidence type="ECO:0000256" key="1">
    <source>
        <dbReference type="ARBA" id="ARBA00022723"/>
    </source>
</evidence>
<dbReference type="SMART" id="SM00184">
    <property type="entry name" value="RING"/>
    <property type="match status" value="1"/>
</dbReference>
<dbReference type="Proteomes" id="UP000547721">
    <property type="component" value="Unassembled WGS sequence"/>
</dbReference>
<evidence type="ECO:0000259" key="5">
    <source>
        <dbReference type="PROSITE" id="PS50089"/>
    </source>
</evidence>
<dbReference type="InterPro" id="IPR000315">
    <property type="entry name" value="Znf_B-box"/>
</dbReference>
<keyword evidence="9" id="KW-1185">Reference proteome</keyword>
<feature type="non-terminal residue" evidence="8">
    <location>
        <position position="1"/>
    </location>
</feature>
<dbReference type="InterPro" id="IPR001841">
    <property type="entry name" value="Znf_RING"/>
</dbReference>
<dbReference type="SMART" id="SM00449">
    <property type="entry name" value="SPRY"/>
    <property type="match status" value="1"/>
</dbReference>
<dbReference type="SMART" id="SM00336">
    <property type="entry name" value="BBOX"/>
    <property type="match status" value="1"/>
</dbReference>
<sequence>MAGPSLSEQLRAEASCPVCLELFQDPVSVPCGHNFCRGCIERCWESSRGSFCCPRCRNVAPERGLRPSRELGHVADIARGLLPGVPGTLCGRHREPLQLFCREERVLLCLVCGRSRVHRLHRVVPVEEAAQEYKEQIQSCLQALKEVREKYLESRKSGAWRSLHLDKTRSEGQRMVREFQELRRFLGEQEHLLLVQLGDLDRAIGRAQDEALAKVSEELSQLDTLIWEMEGKFQQPASHFLQMMKFHPPAEISSDLERNLEDFVQRNILVRGTLRRCQGAGRDRSASILPDSLQRSLYPAADVTLDPSTAHPNLQLSEDGKEARGQLVPRDVPDHPERFDFEPCVLARGGFASGRHFWEVEVGQGGVWALGVVRESARRRGPLSLTPKEGVWALEAFHSLTSPRANLRLHPPPRRLRVSLDYEGRRVAFFSAGDDVPILEYTRAAFNGERVLPWFKIGMGARLLEVTRSPRCEDRAVAGRVMSPLDWVGFGFSLRICP</sequence>
<evidence type="ECO:0000313" key="9">
    <source>
        <dbReference type="Proteomes" id="UP000547721"/>
    </source>
</evidence>
<gene>
    <name evidence="8" type="primary">Trim27_1</name>
    <name evidence="8" type="ORF">PTILEU_R11264</name>
</gene>
<evidence type="ECO:0000259" key="6">
    <source>
        <dbReference type="PROSITE" id="PS50119"/>
    </source>
</evidence>
<name>A0A7K8MRM9_9CORV</name>
<dbReference type="InterPro" id="IPR003879">
    <property type="entry name" value="Butyrophylin_SPRY"/>
</dbReference>
<dbReference type="PROSITE" id="PS50119">
    <property type="entry name" value="ZF_BBOX"/>
    <property type="match status" value="1"/>
</dbReference>
<dbReference type="PROSITE" id="PS00518">
    <property type="entry name" value="ZF_RING_1"/>
    <property type="match status" value="1"/>
</dbReference>
<dbReference type="InterPro" id="IPR013320">
    <property type="entry name" value="ConA-like_dom_sf"/>
</dbReference>
<evidence type="ECO:0000256" key="4">
    <source>
        <dbReference type="PROSITE-ProRule" id="PRU00024"/>
    </source>
</evidence>
<dbReference type="PROSITE" id="PS50089">
    <property type="entry name" value="ZF_RING_2"/>
    <property type="match status" value="1"/>
</dbReference>
<comment type="caution">
    <text evidence="8">The sequence shown here is derived from an EMBL/GenBank/DDBJ whole genome shotgun (WGS) entry which is preliminary data.</text>
</comment>
<dbReference type="Pfam" id="PF00643">
    <property type="entry name" value="zf-B_box"/>
    <property type="match status" value="1"/>
</dbReference>
<evidence type="ECO:0000256" key="2">
    <source>
        <dbReference type="ARBA" id="ARBA00022771"/>
    </source>
</evidence>
<dbReference type="InterPro" id="IPR003877">
    <property type="entry name" value="SPRY_dom"/>
</dbReference>
<dbReference type="InterPro" id="IPR050143">
    <property type="entry name" value="TRIM/RBCC"/>
</dbReference>
<feature type="domain" description="B box-type" evidence="6">
    <location>
        <begin position="85"/>
        <end position="126"/>
    </location>
</feature>
<evidence type="ECO:0000313" key="8">
    <source>
        <dbReference type="EMBL" id="NXE43932.1"/>
    </source>
</evidence>
<dbReference type="InterPro" id="IPR043136">
    <property type="entry name" value="B30.2/SPRY_sf"/>
</dbReference>
<dbReference type="CDD" id="cd12888">
    <property type="entry name" value="SPRY_PRY_TRIM7_like"/>
    <property type="match status" value="1"/>
</dbReference>
<dbReference type="SUPFAM" id="SSF57845">
    <property type="entry name" value="B-box zinc-binding domain"/>
    <property type="match status" value="1"/>
</dbReference>
<feature type="domain" description="B30.2/SPRY" evidence="7">
    <location>
        <begin position="283"/>
        <end position="473"/>
    </location>
</feature>
<dbReference type="PRINTS" id="PR01407">
    <property type="entry name" value="BUTYPHLNCDUF"/>
</dbReference>
<feature type="domain" description="RING-type" evidence="5">
    <location>
        <begin position="16"/>
        <end position="57"/>
    </location>
</feature>
<dbReference type="Pfam" id="PF00622">
    <property type="entry name" value="SPRY"/>
    <property type="match status" value="1"/>
</dbReference>
<dbReference type="Gene3D" id="3.30.160.60">
    <property type="entry name" value="Classic Zinc Finger"/>
    <property type="match status" value="1"/>
</dbReference>
<proteinExistence type="predicted"/>
<evidence type="ECO:0000259" key="7">
    <source>
        <dbReference type="PROSITE" id="PS50188"/>
    </source>
</evidence>
<organism evidence="8 9">
    <name type="scientific">Ptilorrhoa leucosticta</name>
    <dbReference type="NCBI Taxonomy" id="449384"/>
    <lineage>
        <taxon>Eukaryota</taxon>
        <taxon>Metazoa</taxon>
        <taxon>Chordata</taxon>
        <taxon>Craniata</taxon>
        <taxon>Vertebrata</taxon>
        <taxon>Euteleostomi</taxon>
        <taxon>Archelosauria</taxon>
        <taxon>Archosauria</taxon>
        <taxon>Dinosauria</taxon>
        <taxon>Saurischia</taxon>
        <taxon>Theropoda</taxon>
        <taxon>Coelurosauria</taxon>
        <taxon>Aves</taxon>
        <taxon>Neognathae</taxon>
        <taxon>Neoaves</taxon>
        <taxon>Telluraves</taxon>
        <taxon>Australaves</taxon>
        <taxon>Passeriformes</taxon>
        <taxon>Corvoidea</taxon>
        <taxon>Cinclosomatidae</taxon>
        <taxon>Ptilorrhoa</taxon>
    </lineage>
</organism>